<evidence type="ECO:0000313" key="3">
    <source>
        <dbReference type="Proteomes" id="UP000528457"/>
    </source>
</evidence>
<dbReference type="Proteomes" id="UP000528457">
    <property type="component" value="Unassembled WGS sequence"/>
</dbReference>
<proteinExistence type="predicted"/>
<reference evidence="2 3" key="1">
    <citation type="submission" date="2020-08" db="EMBL/GenBank/DDBJ databases">
        <title>Genomic Encyclopedia of Type Strains, Phase IV (KMG-IV): sequencing the most valuable type-strain genomes for metagenomic binning, comparative biology and taxonomic classification.</title>
        <authorList>
            <person name="Goeker M."/>
        </authorList>
    </citation>
    <scope>NUCLEOTIDE SEQUENCE [LARGE SCALE GENOMIC DNA]</scope>
    <source>
        <strain evidence="2 3">DSM 22368</strain>
    </source>
</reference>
<comment type="caution">
    <text evidence="2">The sequence shown here is derived from an EMBL/GenBank/DDBJ whole genome shotgun (WGS) entry which is preliminary data.</text>
</comment>
<evidence type="ECO:0008006" key="4">
    <source>
        <dbReference type="Google" id="ProtNLM"/>
    </source>
</evidence>
<organism evidence="2 3">
    <name type="scientific">Pseudoteredinibacter isoporae</name>
    <dbReference type="NCBI Taxonomy" id="570281"/>
    <lineage>
        <taxon>Bacteria</taxon>
        <taxon>Pseudomonadati</taxon>
        <taxon>Pseudomonadota</taxon>
        <taxon>Gammaproteobacteria</taxon>
        <taxon>Cellvibrionales</taxon>
        <taxon>Cellvibrionaceae</taxon>
        <taxon>Pseudoteredinibacter</taxon>
    </lineage>
</organism>
<dbReference type="InParanoid" id="A0A7X0MW52"/>
<feature type="transmembrane region" description="Helical" evidence="1">
    <location>
        <begin position="73"/>
        <end position="94"/>
    </location>
</feature>
<evidence type="ECO:0000313" key="2">
    <source>
        <dbReference type="EMBL" id="MBB6520534.1"/>
    </source>
</evidence>
<accession>A0A7X0MW52</accession>
<sequence>MKVLVRTLSVLIVLSCAFIWVKTLISPVEMAQQLGLQGVGNLGLASIRGDMGGIFFITMVLTSLGLINKGNHWFAAAATVMLGVAIGRITGLIVDGYTEAAIIPLAAEFVLIAILFAAYKKA</sequence>
<feature type="transmembrane region" description="Helical" evidence="1">
    <location>
        <begin position="45"/>
        <end position="66"/>
    </location>
</feature>
<feature type="transmembrane region" description="Helical" evidence="1">
    <location>
        <begin position="100"/>
        <end position="119"/>
    </location>
</feature>
<dbReference type="EMBL" id="JACHHT010000001">
    <property type="protein sequence ID" value="MBB6520534.1"/>
    <property type="molecule type" value="Genomic_DNA"/>
</dbReference>
<protein>
    <recommendedName>
        <fullName evidence="4">DUF4345 domain-containing protein</fullName>
    </recommendedName>
</protein>
<evidence type="ECO:0000256" key="1">
    <source>
        <dbReference type="SAM" id="Phobius"/>
    </source>
</evidence>
<keyword evidence="1" id="KW-0812">Transmembrane</keyword>
<dbReference type="RefSeq" id="WP_166850942.1">
    <property type="nucleotide sequence ID" value="NZ_JAAONY010000001.1"/>
</dbReference>
<feature type="transmembrane region" description="Helical" evidence="1">
    <location>
        <begin position="7"/>
        <end position="25"/>
    </location>
</feature>
<keyword evidence="1" id="KW-1133">Transmembrane helix</keyword>
<name>A0A7X0MW52_9GAMM</name>
<keyword evidence="1" id="KW-0472">Membrane</keyword>
<dbReference type="AlphaFoldDB" id="A0A7X0MW52"/>
<keyword evidence="3" id="KW-1185">Reference proteome</keyword>
<gene>
    <name evidence="2" type="ORF">HNR48_000812</name>
</gene>